<dbReference type="Pfam" id="PF08778">
    <property type="entry name" value="HIF-1a_CTAD"/>
    <property type="match status" value="1"/>
</dbReference>
<dbReference type="CDD" id="cd00130">
    <property type="entry name" value="PAS"/>
    <property type="match status" value="2"/>
</dbReference>
<dbReference type="SUPFAM" id="SSF55785">
    <property type="entry name" value="PYP-like sensor domain (PAS domain)"/>
    <property type="match status" value="2"/>
</dbReference>
<feature type="region of interest" description="Disordered" evidence="10">
    <location>
        <begin position="1"/>
        <end position="21"/>
    </location>
</feature>
<dbReference type="InterPro" id="IPR011598">
    <property type="entry name" value="bHLH_dom"/>
</dbReference>
<dbReference type="Pfam" id="PF23171">
    <property type="entry name" value="bHLH_HIF1A"/>
    <property type="match status" value="1"/>
</dbReference>
<dbReference type="Pfam" id="PF14598">
    <property type="entry name" value="PAS_11"/>
    <property type="match status" value="1"/>
</dbReference>
<dbReference type="GO" id="GO:0000981">
    <property type="term" value="F:DNA-binding transcription factor activity, RNA polymerase II-specific"/>
    <property type="evidence" value="ECO:0007669"/>
    <property type="project" value="TreeGrafter"/>
</dbReference>
<evidence type="ECO:0000256" key="2">
    <source>
        <dbReference type="ARBA" id="ARBA00022737"/>
    </source>
</evidence>
<dbReference type="PANTHER" id="PTHR23043">
    <property type="entry name" value="HYPOXIA-INDUCIBLE FACTOR 1 ALPHA"/>
    <property type="match status" value="1"/>
</dbReference>
<keyword evidence="5" id="KW-0238">DNA-binding</keyword>
<dbReference type="SMART" id="SM00353">
    <property type="entry name" value="HLH"/>
    <property type="match status" value="1"/>
</dbReference>
<name>A0AA96HBT6_LEPRG</name>
<organism evidence="13">
    <name type="scientific">Leptochiton rugatus</name>
    <name type="common">Dwarf chiton</name>
    <dbReference type="NCBI Taxonomy" id="413421"/>
    <lineage>
        <taxon>Eukaryota</taxon>
        <taxon>Metazoa</taxon>
        <taxon>Spiralia</taxon>
        <taxon>Lophotrochozoa</taxon>
        <taxon>Mollusca</taxon>
        <taxon>Polyplacophora</taxon>
        <taxon>Neoloricata</taxon>
        <taxon>Lepidopleurida</taxon>
        <taxon>Lepidopleuridae</taxon>
        <taxon>Leptochiton</taxon>
    </lineage>
</organism>
<evidence type="ECO:0000256" key="10">
    <source>
        <dbReference type="SAM" id="MobiDB-lite"/>
    </source>
</evidence>
<comment type="subcellular location">
    <subcellularLocation>
        <location evidence="1">Nucleus</location>
    </subcellularLocation>
</comment>
<evidence type="ECO:0000256" key="4">
    <source>
        <dbReference type="ARBA" id="ARBA00023015"/>
    </source>
</evidence>
<dbReference type="InterPro" id="IPR014887">
    <property type="entry name" value="HIF-1_CTAD"/>
</dbReference>
<feature type="domain" description="BHLH" evidence="12">
    <location>
        <begin position="8"/>
        <end position="61"/>
    </location>
</feature>
<sequence length="733" mass="82040">MPYKNSEKRKEKSRDAARHRRGRETEIFYQLSNQLPLPHSVSSKLDKATAMRLAISCLKIHKIMGKDRKEEDAATKERLDQLYPKAMEGFILIISRDGDLVYVSDQVAKYLGIQQIELMGHSIFDFSHPCDHDEIRDILSTRFHNSKDVGLERTFFVRMKCTLTSKGRNINLKSATYKVIKYTGKLEELEYPLIEGTDEKESVDNFIYLLAIGEPIPHPSNIEFPLDSKTFLTRHSMDMKFTFCDERIKDLIGYNSEELIGQSVYSYHHALDSEVVEKAYKDLFAKGQSMTGQYRFLAKNGGYVQMISQATIISNSRTQKPQCVVCVHFVLSRVENQKTILSEVQQTSAVDELLTPFIQMSTDKIFAPKTKDMGEGFYMPSEIQDDLNSDGSDTEDLTHLAPTAGDVCVPLNFPEDADFIEIKSGMTVDGLLQPDESGDEDQPFATFKQEPPESYSLCREPQLLSPIHSSQASSPCTQQNSPADYCKIMSPSEPELLSKFSSLDTSQTVVLPIDPQEILNEEDMDMRAPYIPMNTEDDFGLFIPTTEALFSMPGDFNPGLFGKTESVFVPKTPVQELPTPMLSIRDMLARENSTNMNPPARVVPPAQAKRPLDVNCLEKGPPAKTAKLDSGQDDLVAVNLKAKSVLMNLLLTGEDRNHGYSVRNSLTRRVSNAGDEDEEKSQRQSHTILLPSITQQDCEVNAPTNSRSLLQGEDLIRALDACPPTPSALGSLG</sequence>
<dbReference type="NCBIfam" id="TIGR00229">
    <property type="entry name" value="sensory_box"/>
    <property type="match status" value="2"/>
</dbReference>
<dbReference type="Pfam" id="PF00989">
    <property type="entry name" value="PAS"/>
    <property type="match status" value="1"/>
</dbReference>
<dbReference type="SMART" id="SM00086">
    <property type="entry name" value="PAC"/>
    <property type="match status" value="1"/>
</dbReference>
<dbReference type="EMBL" id="OQ354992">
    <property type="protein sequence ID" value="WNN25257.1"/>
    <property type="molecule type" value="mRNA"/>
</dbReference>
<evidence type="ECO:0000256" key="1">
    <source>
        <dbReference type="ARBA" id="ARBA00004123"/>
    </source>
</evidence>
<dbReference type="SMART" id="SM00091">
    <property type="entry name" value="PAS"/>
    <property type="match status" value="2"/>
</dbReference>
<reference evidence="13" key="1">
    <citation type="journal article" date="2023" name="Geobiology">
        <title>Divergence time estimates for the hypoxia-inducible factor-1 alpha (HIF1a) reveal an ancient emergence of animals in low-oxygen environments.</title>
        <authorList>
            <person name="Belato F.A."/>
            <person name="Mello B."/>
            <person name="Coates C.J."/>
            <person name="Halanych K.M."/>
            <person name="Brown F.D."/>
            <person name="Morandini A.C."/>
            <person name="Leme J.M."/>
            <person name="Trindade R.I.F."/>
            <person name="Costa-Paiva E.M."/>
        </authorList>
    </citation>
    <scope>NUCLEOTIDE SEQUENCE</scope>
    <source>
        <strain evidence="13">Leptoc1</strain>
    </source>
</reference>
<evidence type="ECO:0000259" key="11">
    <source>
        <dbReference type="PROSITE" id="PS50112"/>
    </source>
</evidence>
<dbReference type="AlphaFoldDB" id="A0AA96HBT6"/>
<dbReference type="GO" id="GO:0000977">
    <property type="term" value="F:RNA polymerase II transcription regulatory region sequence-specific DNA binding"/>
    <property type="evidence" value="ECO:0007669"/>
    <property type="project" value="TreeGrafter"/>
</dbReference>
<accession>A0AA96HBT6</accession>
<dbReference type="SUPFAM" id="SSF47459">
    <property type="entry name" value="HLH, helix-loop-helix DNA-binding domain"/>
    <property type="match status" value="1"/>
</dbReference>
<evidence type="ECO:0000256" key="8">
    <source>
        <dbReference type="ARBA" id="ARBA00023242"/>
    </source>
</evidence>
<evidence type="ECO:0000313" key="13">
    <source>
        <dbReference type="EMBL" id="WNN25257.1"/>
    </source>
</evidence>
<proteinExistence type="evidence at transcript level"/>
<feature type="domain" description="PAS" evidence="11">
    <location>
        <begin position="236"/>
        <end position="287"/>
    </location>
</feature>
<dbReference type="PROSITE" id="PS50888">
    <property type="entry name" value="BHLH"/>
    <property type="match status" value="1"/>
</dbReference>
<feature type="domain" description="PAS" evidence="11">
    <location>
        <begin position="75"/>
        <end position="146"/>
    </location>
</feature>
<dbReference type="GO" id="GO:0046983">
    <property type="term" value="F:protein dimerization activity"/>
    <property type="evidence" value="ECO:0007669"/>
    <property type="project" value="InterPro"/>
</dbReference>
<keyword evidence="9" id="KW-0379">Hydroxylation</keyword>
<dbReference type="InterPro" id="IPR001610">
    <property type="entry name" value="PAC"/>
</dbReference>
<evidence type="ECO:0000256" key="9">
    <source>
        <dbReference type="ARBA" id="ARBA00023278"/>
    </source>
</evidence>
<keyword evidence="8" id="KW-0539">Nucleus</keyword>
<dbReference type="InterPro" id="IPR036638">
    <property type="entry name" value="HLH_DNA-bd_sf"/>
</dbReference>
<evidence type="ECO:0000256" key="5">
    <source>
        <dbReference type="ARBA" id="ARBA00023125"/>
    </source>
</evidence>
<evidence type="ECO:0000256" key="7">
    <source>
        <dbReference type="ARBA" id="ARBA00023163"/>
    </source>
</evidence>
<keyword evidence="4" id="KW-0805">Transcription regulation</keyword>
<evidence type="ECO:0000259" key="12">
    <source>
        <dbReference type="PROSITE" id="PS50888"/>
    </source>
</evidence>
<dbReference type="CDD" id="cd11433">
    <property type="entry name" value="bHLH-PAS_HIF"/>
    <property type="match status" value="1"/>
</dbReference>
<evidence type="ECO:0000256" key="6">
    <source>
        <dbReference type="ARBA" id="ARBA00023159"/>
    </source>
</evidence>
<protein>
    <submittedName>
        <fullName evidence="13">Hypoxia-inducible factor 1</fullName>
    </submittedName>
</protein>
<evidence type="ECO:0000256" key="3">
    <source>
        <dbReference type="ARBA" id="ARBA00022843"/>
    </source>
</evidence>
<dbReference type="Gene3D" id="3.30.450.20">
    <property type="entry name" value="PAS domain"/>
    <property type="match status" value="2"/>
</dbReference>
<dbReference type="GO" id="GO:0071456">
    <property type="term" value="P:cellular response to hypoxia"/>
    <property type="evidence" value="ECO:0007669"/>
    <property type="project" value="TreeGrafter"/>
</dbReference>
<keyword evidence="6" id="KW-0010">Activator</keyword>
<dbReference type="GO" id="GO:0005634">
    <property type="term" value="C:nucleus"/>
    <property type="evidence" value="ECO:0007669"/>
    <property type="project" value="UniProtKB-SubCell"/>
</dbReference>
<keyword evidence="3" id="KW-0832">Ubl conjugation</keyword>
<feature type="compositionally biased region" description="Basic and acidic residues" evidence="10">
    <location>
        <begin position="1"/>
        <end position="16"/>
    </location>
</feature>
<keyword evidence="7" id="KW-0804">Transcription</keyword>
<dbReference type="FunFam" id="3.30.450.20:FF:000015">
    <property type="entry name" value="Hypoxia-inducible factor 1-alpha isoform 1"/>
    <property type="match status" value="1"/>
</dbReference>
<keyword evidence="2" id="KW-0677">Repeat</keyword>
<dbReference type="InterPro" id="IPR013767">
    <property type="entry name" value="PAS_fold"/>
</dbReference>
<dbReference type="PANTHER" id="PTHR23043:SF17">
    <property type="entry name" value="PROTEIN SIMILAR"/>
    <property type="match status" value="1"/>
</dbReference>
<dbReference type="InterPro" id="IPR035965">
    <property type="entry name" value="PAS-like_dom_sf"/>
</dbReference>
<dbReference type="InterPro" id="IPR000014">
    <property type="entry name" value="PAS"/>
</dbReference>
<dbReference type="PROSITE" id="PS50112">
    <property type="entry name" value="PAS"/>
    <property type="match status" value="2"/>
</dbReference>